<reference evidence="8 9" key="1">
    <citation type="submission" date="2020-12" db="EMBL/GenBank/DDBJ databases">
        <title>Revised draft genomes of Rhodomicrobium vannielii ATCC 17100 and Rhodomicrobium udaipurense JA643.</title>
        <authorList>
            <person name="Conners E.M."/>
            <person name="Davenport E.J."/>
            <person name="Bose A."/>
        </authorList>
    </citation>
    <scope>NUCLEOTIDE SEQUENCE [LARGE SCALE GENOMIC DNA]</scope>
    <source>
        <strain evidence="8 9">JA643</strain>
    </source>
</reference>
<keyword evidence="5 7" id="KW-1133">Transmembrane helix</keyword>
<evidence type="ECO:0000256" key="7">
    <source>
        <dbReference type="HAMAP-Rule" id="MF_00143"/>
    </source>
</evidence>
<dbReference type="PANTHER" id="PTHR38596">
    <property type="entry name" value="UPF0114 PROTEIN YQHA"/>
    <property type="match status" value="1"/>
</dbReference>
<dbReference type="PANTHER" id="PTHR38596:SF1">
    <property type="entry name" value="UPF0114 PROTEIN YQHA"/>
    <property type="match status" value="1"/>
</dbReference>
<dbReference type="AlphaFoldDB" id="A0A8I1GJL7"/>
<name>A0A8I1GJL7_9HYPH</name>
<keyword evidence="9" id="KW-1185">Reference proteome</keyword>
<organism evidence="8 9">
    <name type="scientific">Rhodomicrobium udaipurense</name>
    <dbReference type="NCBI Taxonomy" id="1202716"/>
    <lineage>
        <taxon>Bacteria</taxon>
        <taxon>Pseudomonadati</taxon>
        <taxon>Pseudomonadota</taxon>
        <taxon>Alphaproteobacteria</taxon>
        <taxon>Hyphomicrobiales</taxon>
        <taxon>Hyphomicrobiaceae</taxon>
        <taxon>Rhodomicrobium</taxon>
    </lineage>
</organism>
<dbReference type="InterPro" id="IPR020761">
    <property type="entry name" value="UPF0114_bac"/>
</dbReference>
<proteinExistence type="inferred from homology"/>
<dbReference type="HAMAP" id="MF_00143">
    <property type="entry name" value="UPF0114"/>
    <property type="match status" value="1"/>
</dbReference>
<evidence type="ECO:0000256" key="3">
    <source>
        <dbReference type="ARBA" id="ARBA00022475"/>
    </source>
</evidence>
<evidence type="ECO:0000256" key="5">
    <source>
        <dbReference type="ARBA" id="ARBA00022989"/>
    </source>
</evidence>
<evidence type="ECO:0000256" key="1">
    <source>
        <dbReference type="ARBA" id="ARBA00004651"/>
    </source>
</evidence>
<dbReference type="EMBL" id="JAEMUK010000082">
    <property type="protein sequence ID" value="MBJ7544927.1"/>
    <property type="molecule type" value="Genomic_DNA"/>
</dbReference>
<accession>A0A8I1GJL7</accession>
<feature type="transmembrane region" description="Helical" evidence="7">
    <location>
        <begin position="141"/>
        <end position="159"/>
    </location>
</feature>
<dbReference type="RefSeq" id="WP_037234482.1">
    <property type="nucleotide sequence ID" value="NZ_JAEMUK010000082.1"/>
</dbReference>
<feature type="transmembrane region" description="Helical" evidence="7">
    <location>
        <begin position="20"/>
        <end position="38"/>
    </location>
</feature>
<evidence type="ECO:0000256" key="4">
    <source>
        <dbReference type="ARBA" id="ARBA00022692"/>
    </source>
</evidence>
<keyword evidence="4 7" id="KW-0812">Transmembrane</keyword>
<evidence type="ECO:0000256" key="6">
    <source>
        <dbReference type="ARBA" id="ARBA00023136"/>
    </source>
</evidence>
<comment type="subcellular location">
    <subcellularLocation>
        <location evidence="1 7">Cell membrane</location>
        <topology evidence="1 7">Multi-pass membrane protein</topology>
    </subcellularLocation>
</comment>
<dbReference type="Proteomes" id="UP000623250">
    <property type="component" value="Unassembled WGS sequence"/>
</dbReference>
<gene>
    <name evidence="8" type="ORF">JDN41_15340</name>
</gene>
<dbReference type="Pfam" id="PF03350">
    <property type="entry name" value="UPF0114"/>
    <property type="match status" value="1"/>
</dbReference>
<dbReference type="NCBIfam" id="TIGR00645">
    <property type="entry name" value="HI0507"/>
    <property type="match status" value="1"/>
</dbReference>
<protein>
    <recommendedName>
        <fullName evidence="7">UPF0114 protein JDN41_15340</fullName>
    </recommendedName>
</protein>
<sequence>MKRIENALETGIFASRWLLAPFYLGLVVSLGLLLVTFVREFVKFAPEVLAGAETGKVIVTVLSLVDIVMVANLVLIIVFAGYEIFVSKMHIVDHEDRPDWMGHITFSDLKIKLMGTIVAISGIELLKTFVNIKNVNQEEIMWRLVLHLTFVVSGVLFAVMDRMSDTHHKVEELEAEKYRPHKDTPVS</sequence>
<evidence type="ECO:0000256" key="2">
    <source>
        <dbReference type="ARBA" id="ARBA00005774"/>
    </source>
</evidence>
<feature type="transmembrane region" description="Helical" evidence="7">
    <location>
        <begin position="58"/>
        <end position="82"/>
    </location>
</feature>
<comment type="similarity">
    <text evidence="2 7">Belongs to the UPF0114 family.</text>
</comment>
<comment type="caution">
    <text evidence="8">The sequence shown here is derived from an EMBL/GenBank/DDBJ whole genome shotgun (WGS) entry which is preliminary data.</text>
</comment>
<keyword evidence="6 7" id="KW-0472">Membrane</keyword>
<dbReference type="GO" id="GO:0005886">
    <property type="term" value="C:plasma membrane"/>
    <property type="evidence" value="ECO:0007669"/>
    <property type="project" value="UniProtKB-SubCell"/>
</dbReference>
<evidence type="ECO:0000313" key="9">
    <source>
        <dbReference type="Proteomes" id="UP000623250"/>
    </source>
</evidence>
<keyword evidence="3 7" id="KW-1003">Cell membrane</keyword>
<dbReference type="InterPro" id="IPR005134">
    <property type="entry name" value="UPF0114"/>
</dbReference>
<evidence type="ECO:0000313" key="8">
    <source>
        <dbReference type="EMBL" id="MBJ7544927.1"/>
    </source>
</evidence>